<dbReference type="PRINTS" id="PR00237">
    <property type="entry name" value="GPCRRHODOPSN"/>
</dbReference>
<evidence type="ECO:0000256" key="5">
    <source>
        <dbReference type="ARBA" id="ARBA00023136"/>
    </source>
</evidence>
<sequence>MVICKERGIYIWALCIVLMATIHSVGRTVATGADSDKASESSNSTLQNGRSEHRSTLAGANGSYIPENNTSNANGCKQIEALCPSSDRKRRFKQFVFVGLCLGVWSVVANSLPLAAIIRHERLHKPVYIVVANLASSDVLTGAAFVYASSSVLLSNTTDAGTVIVASRLRWTAIFLSGLSSAYSLLALTAERYWFIVHGMTYVNNVTNEKCKAVIVTVWVLSGLLAMLPNFGWHCRHSETSGDCLPTGGGLPDNYGILVLVFIFIPMAAIVYFNLGVFWCLWKHMNAIAAQEAAVASQSSVNRKSAFTTVIITVVFLVGWLPISIRLATMTEDHLGLSEMLVFVIFNSAINPLIYGFRLREVRQGVARLFVKCCGNASVDVH</sequence>
<organism>
    <name type="scientific">Branchiostoma floridae</name>
    <name type="common">Florida lancelet</name>
    <name type="synonym">Amphioxus</name>
    <dbReference type="NCBI Taxonomy" id="7739"/>
    <lineage>
        <taxon>Eukaryota</taxon>
        <taxon>Metazoa</taxon>
        <taxon>Chordata</taxon>
        <taxon>Cephalochordata</taxon>
        <taxon>Leptocardii</taxon>
        <taxon>Amphioxiformes</taxon>
        <taxon>Branchiostomatidae</taxon>
        <taxon>Branchiostoma</taxon>
    </lineage>
</organism>
<dbReference type="PROSITE" id="PS00237">
    <property type="entry name" value="G_PROTEIN_RECEP_F1_1"/>
    <property type="match status" value="1"/>
</dbReference>
<evidence type="ECO:0000256" key="7">
    <source>
        <dbReference type="SAM" id="MobiDB-lite"/>
    </source>
</evidence>
<dbReference type="eggNOG" id="KOG3656">
    <property type="taxonomic scope" value="Eukaryota"/>
</dbReference>
<feature type="transmembrane region" description="Helical" evidence="8">
    <location>
        <begin position="211"/>
        <end position="231"/>
    </location>
</feature>
<evidence type="ECO:0000256" key="2">
    <source>
        <dbReference type="ARBA" id="ARBA00022475"/>
    </source>
</evidence>
<dbReference type="EMBL" id="GG666514">
    <property type="protein sequence ID" value="EEN60228.1"/>
    <property type="molecule type" value="Genomic_DNA"/>
</dbReference>
<dbReference type="AlphaFoldDB" id="C3YI91"/>
<dbReference type="GO" id="GO:0005886">
    <property type="term" value="C:plasma membrane"/>
    <property type="evidence" value="ECO:0007669"/>
    <property type="project" value="UniProtKB-SubCell"/>
</dbReference>
<feature type="transmembrane region" description="Helical" evidence="8">
    <location>
        <begin position="169"/>
        <end position="190"/>
    </location>
</feature>
<dbReference type="SUPFAM" id="SSF81321">
    <property type="entry name" value="Family A G protein-coupled receptor-like"/>
    <property type="match status" value="1"/>
</dbReference>
<feature type="transmembrane region" description="Helical" evidence="8">
    <location>
        <begin position="340"/>
        <end position="359"/>
    </location>
</feature>
<dbReference type="InParanoid" id="C3YI91"/>
<accession>C3YI91</accession>
<dbReference type="InterPro" id="IPR017452">
    <property type="entry name" value="GPCR_Rhodpsn_7TM"/>
</dbReference>
<feature type="transmembrane region" description="Helical" evidence="8">
    <location>
        <begin position="95"/>
        <end position="115"/>
    </location>
</feature>
<dbReference type="GO" id="GO:0004930">
    <property type="term" value="F:G protein-coupled receptor activity"/>
    <property type="evidence" value="ECO:0007669"/>
    <property type="project" value="UniProtKB-KW"/>
</dbReference>
<evidence type="ECO:0000256" key="3">
    <source>
        <dbReference type="ARBA" id="ARBA00022692"/>
    </source>
</evidence>
<comment type="similarity">
    <text evidence="6">Belongs to the G-protein coupled receptor 1 family.</text>
</comment>
<keyword evidence="5 8" id="KW-0472">Membrane</keyword>
<feature type="transmembrane region" description="Helical" evidence="8">
    <location>
        <begin position="255"/>
        <end position="282"/>
    </location>
</feature>
<feature type="transmembrane region" description="Helical" evidence="8">
    <location>
        <begin position="127"/>
        <end position="149"/>
    </location>
</feature>
<evidence type="ECO:0000256" key="1">
    <source>
        <dbReference type="ARBA" id="ARBA00004651"/>
    </source>
</evidence>
<dbReference type="Gene3D" id="1.20.1070.10">
    <property type="entry name" value="Rhodopsin 7-helix transmembrane proteins"/>
    <property type="match status" value="1"/>
</dbReference>
<feature type="compositionally biased region" description="Polar residues" evidence="7">
    <location>
        <begin position="40"/>
        <end position="49"/>
    </location>
</feature>
<keyword evidence="6" id="KW-0807">Transducer</keyword>
<evidence type="ECO:0000313" key="10">
    <source>
        <dbReference type="EMBL" id="EEN60228.1"/>
    </source>
</evidence>
<evidence type="ECO:0000256" key="8">
    <source>
        <dbReference type="SAM" id="Phobius"/>
    </source>
</evidence>
<name>C3YI91_BRAFL</name>
<feature type="transmembrane region" description="Helical" evidence="8">
    <location>
        <begin position="9"/>
        <end position="26"/>
    </location>
</feature>
<dbReference type="PANTHER" id="PTHR22750">
    <property type="entry name" value="G-PROTEIN COUPLED RECEPTOR"/>
    <property type="match status" value="1"/>
</dbReference>
<proteinExistence type="inferred from homology"/>
<comment type="subcellular location">
    <subcellularLocation>
        <location evidence="1">Cell membrane</location>
        <topology evidence="1">Multi-pass membrane protein</topology>
    </subcellularLocation>
</comment>
<gene>
    <name evidence="10" type="ORF">BRAFLDRAFT_73443</name>
</gene>
<keyword evidence="2" id="KW-1003">Cell membrane</keyword>
<feature type="domain" description="G-protein coupled receptors family 1 profile" evidence="9">
    <location>
        <begin position="109"/>
        <end position="355"/>
    </location>
</feature>
<keyword evidence="4 8" id="KW-1133">Transmembrane helix</keyword>
<evidence type="ECO:0000256" key="4">
    <source>
        <dbReference type="ARBA" id="ARBA00022989"/>
    </source>
</evidence>
<dbReference type="PROSITE" id="PS50262">
    <property type="entry name" value="G_PROTEIN_RECEP_F1_2"/>
    <property type="match status" value="1"/>
</dbReference>
<feature type="transmembrane region" description="Helical" evidence="8">
    <location>
        <begin position="306"/>
        <end position="328"/>
    </location>
</feature>
<reference evidence="10" key="1">
    <citation type="journal article" date="2008" name="Nature">
        <title>The amphioxus genome and the evolution of the chordate karyotype.</title>
        <authorList>
            <consortium name="US DOE Joint Genome Institute (JGI-PGF)"/>
            <person name="Putnam N.H."/>
            <person name="Butts T."/>
            <person name="Ferrier D.E.K."/>
            <person name="Furlong R.F."/>
            <person name="Hellsten U."/>
            <person name="Kawashima T."/>
            <person name="Robinson-Rechavi M."/>
            <person name="Shoguchi E."/>
            <person name="Terry A."/>
            <person name="Yu J.-K."/>
            <person name="Benito-Gutierrez E.L."/>
            <person name="Dubchak I."/>
            <person name="Garcia-Fernandez J."/>
            <person name="Gibson-Brown J.J."/>
            <person name="Grigoriev I.V."/>
            <person name="Horton A.C."/>
            <person name="de Jong P.J."/>
            <person name="Jurka J."/>
            <person name="Kapitonov V.V."/>
            <person name="Kohara Y."/>
            <person name="Kuroki Y."/>
            <person name="Lindquist E."/>
            <person name="Lucas S."/>
            <person name="Osoegawa K."/>
            <person name="Pennacchio L.A."/>
            <person name="Salamov A.A."/>
            <person name="Satou Y."/>
            <person name="Sauka-Spengler T."/>
            <person name="Schmutz J."/>
            <person name="Shin-I T."/>
            <person name="Toyoda A."/>
            <person name="Bronner-Fraser M."/>
            <person name="Fujiyama A."/>
            <person name="Holland L.Z."/>
            <person name="Holland P.W.H."/>
            <person name="Satoh N."/>
            <person name="Rokhsar D.S."/>
        </authorList>
    </citation>
    <scope>NUCLEOTIDE SEQUENCE [LARGE SCALE GENOMIC DNA]</scope>
    <source>
        <strain evidence="10">S238N-H82</strain>
        <tissue evidence="10">Testes</tissue>
    </source>
</reference>
<keyword evidence="6" id="KW-0297">G-protein coupled receptor</keyword>
<feature type="region of interest" description="Disordered" evidence="7">
    <location>
        <begin position="33"/>
        <end position="52"/>
    </location>
</feature>
<keyword evidence="3 6" id="KW-0812">Transmembrane</keyword>
<evidence type="ECO:0000256" key="6">
    <source>
        <dbReference type="RuleBase" id="RU000688"/>
    </source>
</evidence>
<dbReference type="CDD" id="cd14972">
    <property type="entry name" value="7tmA_EDG-like"/>
    <property type="match status" value="1"/>
</dbReference>
<dbReference type="Pfam" id="PF00001">
    <property type="entry name" value="7tm_1"/>
    <property type="match status" value="1"/>
</dbReference>
<protein>
    <recommendedName>
        <fullName evidence="9">G-protein coupled receptors family 1 profile domain-containing protein</fullName>
    </recommendedName>
</protein>
<evidence type="ECO:0000259" key="9">
    <source>
        <dbReference type="PROSITE" id="PS50262"/>
    </source>
</evidence>
<dbReference type="InterPro" id="IPR000276">
    <property type="entry name" value="GPCR_Rhodpsn"/>
</dbReference>
<keyword evidence="6" id="KW-0675">Receptor</keyword>
<dbReference type="FunCoup" id="C3YI91">
    <property type="interactions" value="76"/>
</dbReference>